<evidence type="ECO:0008006" key="3">
    <source>
        <dbReference type="Google" id="ProtNLM"/>
    </source>
</evidence>
<dbReference type="AlphaFoldDB" id="A0A0H5QJ73"/>
<evidence type="ECO:0000313" key="2">
    <source>
        <dbReference type="EMBL" id="CRZ02160.1"/>
    </source>
</evidence>
<name>A0A0H5QJ73_9EUKA</name>
<evidence type="ECO:0000256" key="1">
    <source>
        <dbReference type="SAM" id="MobiDB-lite"/>
    </source>
</evidence>
<feature type="region of interest" description="Disordered" evidence="1">
    <location>
        <begin position="362"/>
        <end position="383"/>
    </location>
</feature>
<protein>
    <recommendedName>
        <fullName evidence="3">CFA20 domain-containing protein</fullName>
    </recommendedName>
</protein>
<reference evidence="2" key="1">
    <citation type="submission" date="2015-04" db="EMBL/GenBank/DDBJ databases">
        <title>The genome sequence of the plant pathogenic Rhizarian Plasmodiophora brassicae reveals insights in its biotrophic life cycle and the origin of chitin synthesis.</title>
        <authorList>
            <person name="Schwelm A."/>
            <person name="Fogelqvist J."/>
            <person name="Knaust A."/>
            <person name="Julke S."/>
            <person name="Lilja T."/>
            <person name="Dhandapani V."/>
            <person name="Bonilla-Rosso G."/>
            <person name="Karlsson M."/>
            <person name="Shevchenko A."/>
            <person name="Choi S.R."/>
            <person name="Kim H.G."/>
            <person name="Park J.Y."/>
            <person name="Lim Y.P."/>
            <person name="Ludwig-Muller J."/>
            <person name="Dixelius C."/>
        </authorList>
    </citation>
    <scope>NUCLEOTIDE SEQUENCE</scope>
    <source>
        <tissue evidence="2">Potato root galls</tissue>
    </source>
</reference>
<proteinExistence type="predicted"/>
<feature type="compositionally biased region" description="Low complexity" evidence="1">
    <location>
        <begin position="372"/>
        <end position="383"/>
    </location>
</feature>
<accession>A0A0H5QJ73</accession>
<sequence>MSSLTVACFQNDFRSLEGIILRPNCSIRKIFTLRCPPSDIEIAVSEQHNSPYSIFAPIPKTVDFPSGVSHVTQILNWDVVAPAAPTPRKKIVIARPPLRSPNMKSVIKRSRRLSEAHSLSREGTGLALTTRSKSKTPSKPIARRRLTISPNINRVLPPTRTQRAVRSSEMPLFHQKSSSLQTSSEECIRKIAPCAKIEEEDENVPPPSQEFNIQKPASTDAVSNASQLDCLETQVGVKEIWERQNDREIENREETDMDGDTDLDLVLMGELSEEGALNREEAVANTCKPDINDWNTDEDELDFVQDALKYYDAESRRTASLSRSSSARASVESGKSFLEPNEVCASTESAFNVLRQQLRPVRLSRNGKARSESSSRCSSTSTSSARAAMAATLPLSETHENRSVKQQFMFDPILKLYFDPSTNKYFEMR</sequence>
<feature type="region of interest" description="Disordered" evidence="1">
    <location>
        <begin position="110"/>
        <end position="145"/>
    </location>
</feature>
<dbReference type="EMBL" id="HACM01001718">
    <property type="protein sequence ID" value="CRZ02160.1"/>
    <property type="molecule type" value="Transcribed_RNA"/>
</dbReference>
<feature type="compositionally biased region" description="Basic residues" evidence="1">
    <location>
        <begin position="132"/>
        <end position="145"/>
    </location>
</feature>
<organism evidence="2">
    <name type="scientific">Spongospora subterranea</name>
    <dbReference type="NCBI Taxonomy" id="70186"/>
    <lineage>
        <taxon>Eukaryota</taxon>
        <taxon>Sar</taxon>
        <taxon>Rhizaria</taxon>
        <taxon>Endomyxa</taxon>
        <taxon>Phytomyxea</taxon>
        <taxon>Plasmodiophorida</taxon>
        <taxon>Plasmodiophoridae</taxon>
        <taxon>Spongospora</taxon>
    </lineage>
</organism>